<protein>
    <submittedName>
        <fullName evidence="4">Extensin family protein</fullName>
    </submittedName>
</protein>
<organism evidence="4 5">
    <name type="scientific">Stakelama saccharophila</name>
    <dbReference type="NCBI Taxonomy" id="3075605"/>
    <lineage>
        <taxon>Bacteria</taxon>
        <taxon>Pseudomonadati</taxon>
        <taxon>Pseudomonadota</taxon>
        <taxon>Alphaproteobacteria</taxon>
        <taxon>Sphingomonadales</taxon>
        <taxon>Sphingomonadaceae</taxon>
        <taxon>Stakelama</taxon>
    </lineage>
</organism>
<proteinExistence type="predicted"/>
<dbReference type="InterPro" id="IPR009683">
    <property type="entry name" value="Extensin-like_C"/>
</dbReference>
<evidence type="ECO:0000259" key="3">
    <source>
        <dbReference type="Pfam" id="PF06904"/>
    </source>
</evidence>
<gene>
    <name evidence="4" type="ORF">RPR59_01410</name>
</gene>
<sequence>MKRVFVLASILLLSACIFGGGDSGTGPRRPGAPHSKPHLKAAKSGIPTDAETRQCYASLNRKRVEFRSLPDRGTPGSCSRIGTIQLLDIGTPVTNLGAMRCGLADRFVNWVRYGIRPAARQILGSDVVKIESFGTYSCRGIVGNGTASRLSEHAVADAVDIAAFDLADGRRISVLEGWNSDNQQVRAFLRVVHRSACKRFSTTLGPEYNSAHRNHFHIDMGGGHFCR</sequence>
<dbReference type="EMBL" id="CP135076">
    <property type="protein sequence ID" value="WNO53946.1"/>
    <property type="molecule type" value="Genomic_DNA"/>
</dbReference>
<feature type="domain" description="Extensin-like C-terminal" evidence="3">
    <location>
        <begin position="54"/>
        <end position="227"/>
    </location>
</feature>
<dbReference type="RefSeq" id="WP_313915908.1">
    <property type="nucleotide sequence ID" value="NZ_CP135076.1"/>
</dbReference>
<name>A0ABZ0B949_9SPHN</name>
<dbReference type="PROSITE" id="PS51257">
    <property type="entry name" value="PROKAR_LIPOPROTEIN"/>
    <property type="match status" value="1"/>
</dbReference>
<feature type="signal peptide" evidence="2">
    <location>
        <begin position="1"/>
        <end position="19"/>
    </location>
</feature>
<keyword evidence="5" id="KW-1185">Reference proteome</keyword>
<dbReference type="Proteomes" id="UP001302249">
    <property type="component" value="Chromosome"/>
</dbReference>
<keyword evidence="2" id="KW-0732">Signal</keyword>
<feature type="region of interest" description="Disordered" evidence="1">
    <location>
        <begin position="24"/>
        <end position="44"/>
    </location>
</feature>
<reference evidence="4 5" key="1">
    <citation type="submission" date="2023-09" db="EMBL/GenBank/DDBJ databases">
        <authorList>
            <person name="Rey-Velasco X."/>
        </authorList>
    </citation>
    <scope>NUCLEOTIDE SEQUENCE [LARGE SCALE GENOMIC DNA]</scope>
    <source>
        <strain evidence="4 5">W311</strain>
    </source>
</reference>
<dbReference type="Pfam" id="PF06904">
    <property type="entry name" value="Extensin-like_C"/>
    <property type="match status" value="1"/>
</dbReference>
<evidence type="ECO:0000256" key="2">
    <source>
        <dbReference type="SAM" id="SignalP"/>
    </source>
</evidence>
<evidence type="ECO:0000256" key="1">
    <source>
        <dbReference type="SAM" id="MobiDB-lite"/>
    </source>
</evidence>
<feature type="chain" id="PRO_5046448761" evidence="2">
    <location>
        <begin position="20"/>
        <end position="227"/>
    </location>
</feature>
<accession>A0ABZ0B949</accession>
<evidence type="ECO:0000313" key="5">
    <source>
        <dbReference type="Proteomes" id="UP001302249"/>
    </source>
</evidence>
<evidence type="ECO:0000313" key="4">
    <source>
        <dbReference type="EMBL" id="WNO53946.1"/>
    </source>
</evidence>